<dbReference type="AlphaFoldDB" id="A0A7J5AP37"/>
<comment type="caution">
    <text evidence="5">The sequence shown here is derived from an EMBL/GenBank/DDBJ whole genome shotgun (WGS) entry which is preliminary data.</text>
</comment>
<dbReference type="Proteomes" id="UP000467305">
    <property type="component" value="Unassembled WGS sequence"/>
</dbReference>
<dbReference type="RefSeq" id="WP_150898526.1">
    <property type="nucleotide sequence ID" value="NZ_WAAU01000008.1"/>
</dbReference>
<sequence>MEKESFITQKPNNSLLHSTISYYYFHNSLVDTLHKKFIYYPNTKNALTIYKNSIVSYSKNNSISTPENNFYSILYSGIQKQFRTAEIVAPFNKVGIVFQELGINHFINIPLSEITNNPIDKSFNYFGDEFIQLCNSIYSEKSIDQKIDLLDAFFIKKHHPFTEEKLEHSMSLIANSEKKVTIKEHAKKCGVSEKTLSRLYKKHLCCTPKDYANIVQFRKALNDYLLLNKKSSLTELAIDNKYYDQAQFINHFKKLTGLNPKTFFKNIQHLGYEDTFWNFK</sequence>
<reference evidence="5 6" key="1">
    <citation type="submission" date="2019-09" db="EMBL/GenBank/DDBJ databases">
        <authorList>
            <person name="Cao W.R."/>
        </authorList>
    </citation>
    <scope>NUCLEOTIDE SEQUENCE [LARGE SCALE GENOMIC DNA]</scope>
    <source>
        <strain evidence="6">a4</strain>
    </source>
</reference>
<dbReference type="Gene3D" id="1.10.10.60">
    <property type="entry name" value="Homeodomain-like"/>
    <property type="match status" value="1"/>
</dbReference>
<evidence type="ECO:0000256" key="3">
    <source>
        <dbReference type="ARBA" id="ARBA00023163"/>
    </source>
</evidence>
<dbReference type="PROSITE" id="PS01124">
    <property type="entry name" value="HTH_ARAC_FAMILY_2"/>
    <property type="match status" value="1"/>
</dbReference>
<keyword evidence="3" id="KW-0804">Transcription</keyword>
<dbReference type="GO" id="GO:0043565">
    <property type="term" value="F:sequence-specific DNA binding"/>
    <property type="evidence" value="ECO:0007669"/>
    <property type="project" value="InterPro"/>
</dbReference>
<feature type="domain" description="HTH araC/xylS-type" evidence="4">
    <location>
        <begin position="167"/>
        <end position="266"/>
    </location>
</feature>
<keyword evidence="2" id="KW-0238">DNA-binding</keyword>
<keyword evidence="1" id="KW-0805">Transcription regulation</keyword>
<organism evidence="5 6">
    <name type="scientific">Tenacibaculum aiptasiae</name>
    <dbReference type="NCBI Taxonomy" id="426481"/>
    <lineage>
        <taxon>Bacteria</taxon>
        <taxon>Pseudomonadati</taxon>
        <taxon>Bacteroidota</taxon>
        <taxon>Flavobacteriia</taxon>
        <taxon>Flavobacteriales</taxon>
        <taxon>Flavobacteriaceae</taxon>
        <taxon>Tenacibaculum</taxon>
    </lineage>
</organism>
<name>A0A7J5AP37_9FLAO</name>
<dbReference type="OrthoDB" id="662446at2"/>
<dbReference type="SUPFAM" id="SSF46689">
    <property type="entry name" value="Homeodomain-like"/>
    <property type="match status" value="1"/>
</dbReference>
<protein>
    <submittedName>
        <fullName evidence="5">Helix-turn-helix transcriptional regulator</fullName>
    </submittedName>
</protein>
<dbReference type="InterPro" id="IPR018060">
    <property type="entry name" value="HTH_AraC"/>
</dbReference>
<dbReference type="PANTHER" id="PTHR43280">
    <property type="entry name" value="ARAC-FAMILY TRANSCRIPTIONAL REGULATOR"/>
    <property type="match status" value="1"/>
</dbReference>
<dbReference type="GO" id="GO:0003700">
    <property type="term" value="F:DNA-binding transcription factor activity"/>
    <property type="evidence" value="ECO:0007669"/>
    <property type="project" value="InterPro"/>
</dbReference>
<evidence type="ECO:0000313" key="5">
    <source>
        <dbReference type="EMBL" id="KAB1159307.1"/>
    </source>
</evidence>
<accession>A0A7J5AP37</accession>
<evidence type="ECO:0000256" key="2">
    <source>
        <dbReference type="ARBA" id="ARBA00023125"/>
    </source>
</evidence>
<evidence type="ECO:0000313" key="6">
    <source>
        <dbReference type="Proteomes" id="UP000467305"/>
    </source>
</evidence>
<dbReference type="EMBL" id="WAAU01000008">
    <property type="protein sequence ID" value="KAB1159307.1"/>
    <property type="molecule type" value="Genomic_DNA"/>
</dbReference>
<dbReference type="InterPro" id="IPR009057">
    <property type="entry name" value="Homeodomain-like_sf"/>
</dbReference>
<dbReference type="SMART" id="SM00342">
    <property type="entry name" value="HTH_ARAC"/>
    <property type="match status" value="1"/>
</dbReference>
<evidence type="ECO:0000256" key="1">
    <source>
        <dbReference type="ARBA" id="ARBA00023015"/>
    </source>
</evidence>
<dbReference type="Pfam" id="PF12833">
    <property type="entry name" value="HTH_18"/>
    <property type="match status" value="1"/>
</dbReference>
<proteinExistence type="predicted"/>
<evidence type="ECO:0000259" key="4">
    <source>
        <dbReference type="PROSITE" id="PS01124"/>
    </source>
</evidence>
<keyword evidence="6" id="KW-1185">Reference proteome</keyword>
<dbReference type="PANTHER" id="PTHR43280:SF2">
    <property type="entry name" value="HTH-TYPE TRANSCRIPTIONAL REGULATOR EXSA"/>
    <property type="match status" value="1"/>
</dbReference>
<gene>
    <name evidence="5" type="ORF">F7018_03070</name>
</gene>